<reference evidence="1 2" key="1">
    <citation type="journal article" date="2023" name="Science">
        <title>Complex scaffold remodeling in plant triterpene biosynthesis.</title>
        <authorList>
            <person name="De La Pena R."/>
            <person name="Hodgson H."/>
            <person name="Liu J.C."/>
            <person name="Stephenson M.J."/>
            <person name="Martin A.C."/>
            <person name="Owen C."/>
            <person name="Harkess A."/>
            <person name="Leebens-Mack J."/>
            <person name="Jimenez L.E."/>
            <person name="Osbourn A."/>
            <person name="Sattely E.S."/>
        </authorList>
    </citation>
    <scope>NUCLEOTIDE SEQUENCE [LARGE SCALE GENOMIC DNA]</scope>
    <source>
        <strain evidence="2">cv. JPN11</strain>
        <tissue evidence="1">Leaf</tissue>
    </source>
</reference>
<keyword evidence="1" id="KW-0812">Transmembrane</keyword>
<evidence type="ECO:0000313" key="1">
    <source>
        <dbReference type="EMBL" id="KAJ4728808.1"/>
    </source>
</evidence>
<comment type="caution">
    <text evidence="1">The sequence shown here is derived from an EMBL/GenBank/DDBJ whole genome shotgun (WGS) entry which is preliminary data.</text>
</comment>
<gene>
    <name evidence="1" type="ORF">OWV82_001687</name>
</gene>
<keyword evidence="2" id="KW-1185">Reference proteome</keyword>
<proteinExistence type="predicted"/>
<sequence>MEEKESEDKLDQLYSNLEDEWDGYIKQSKPRNPRRCSTGSSIVGKTLSLLENSPRTLMSSLQHRRSPAADREMSWKVRTNDLAVMEILRERRAAIESGKLKGRRLFDDIDIGFGGTEEIYTASASVSGWNINGLIQDCEVRSMTSYDSDDEEGIGASEVELPVCSQFHSRSSSSCTSLCNEVVLKEGEVLVEVEDKRSVSSGGWKRVLVWLAVALIIGAVCITSVGRSFSGYRNEDHKVILVPT</sequence>
<dbReference type="EMBL" id="CM051394">
    <property type="protein sequence ID" value="KAJ4728808.1"/>
    <property type="molecule type" value="Genomic_DNA"/>
</dbReference>
<name>A0ACC1YZ84_MELAZ</name>
<accession>A0ACC1YZ84</accession>
<protein>
    <submittedName>
        <fullName evidence="1">Transmembrane protein</fullName>
    </submittedName>
</protein>
<keyword evidence="1" id="KW-0472">Membrane</keyword>
<dbReference type="Proteomes" id="UP001164539">
    <property type="component" value="Chromosome 1"/>
</dbReference>
<organism evidence="1 2">
    <name type="scientific">Melia azedarach</name>
    <name type="common">Chinaberry tree</name>
    <dbReference type="NCBI Taxonomy" id="155640"/>
    <lineage>
        <taxon>Eukaryota</taxon>
        <taxon>Viridiplantae</taxon>
        <taxon>Streptophyta</taxon>
        <taxon>Embryophyta</taxon>
        <taxon>Tracheophyta</taxon>
        <taxon>Spermatophyta</taxon>
        <taxon>Magnoliopsida</taxon>
        <taxon>eudicotyledons</taxon>
        <taxon>Gunneridae</taxon>
        <taxon>Pentapetalae</taxon>
        <taxon>rosids</taxon>
        <taxon>malvids</taxon>
        <taxon>Sapindales</taxon>
        <taxon>Meliaceae</taxon>
        <taxon>Melia</taxon>
    </lineage>
</organism>
<evidence type="ECO:0000313" key="2">
    <source>
        <dbReference type="Proteomes" id="UP001164539"/>
    </source>
</evidence>